<dbReference type="EMBL" id="LR593887">
    <property type="protein sequence ID" value="VTS06268.1"/>
    <property type="molecule type" value="Genomic_DNA"/>
</dbReference>
<reference evidence="1" key="1">
    <citation type="submission" date="2019-04" db="EMBL/GenBank/DDBJ databases">
        <authorList>
            <consortium name="Science for Life Laboratories"/>
        </authorList>
    </citation>
    <scope>NUCLEOTIDE SEQUENCE</scope>
    <source>
        <strain evidence="1">MBLW1</strain>
    </source>
</reference>
<dbReference type="AlphaFoldDB" id="A0A6C2YTK8"/>
<evidence type="ECO:0000313" key="1">
    <source>
        <dbReference type="EMBL" id="VIP04453.1"/>
    </source>
</evidence>
<sequence length="185" mass="20459">MHAWPIRIITLVVLVVPLSRSHGESMPPIAPNALGALLGGAANNLPTPRAVYLEVHPTGYTMYLNRSIAEMLRTALTGITDEKKAAQTIRSRIDPGMPQELRGRLELLAFGVQHQMPGFRNALGEKMGSNGVIIHVTGVAKKGKDRPVLRLLMNAALPKNLEEKTQKLLIFLRTTPIYWTVEPWE</sequence>
<keyword evidence="2" id="KW-1185">Reference proteome</keyword>
<dbReference type="KEGG" id="tim:GMBLW1_47400"/>
<dbReference type="RefSeq" id="WP_162659537.1">
    <property type="nucleotide sequence ID" value="NZ_LR593887.1"/>
</dbReference>
<protein>
    <submittedName>
        <fullName evidence="1">Uncharacterized protein</fullName>
    </submittedName>
</protein>
<dbReference type="InParanoid" id="A0A6C2YTK8"/>
<name>A0A6C2YTK8_9BACT</name>
<evidence type="ECO:0000313" key="2">
    <source>
        <dbReference type="Proteomes" id="UP000464378"/>
    </source>
</evidence>
<proteinExistence type="predicted"/>
<organism evidence="1">
    <name type="scientific">Tuwongella immobilis</name>
    <dbReference type="NCBI Taxonomy" id="692036"/>
    <lineage>
        <taxon>Bacteria</taxon>
        <taxon>Pseudomonadati</taxon>
        <taxon>Planctomycetota</taxon>
        <taxon>Planctomycetia</taxon>
        <taxon>Gemmatales</taxon>
        <taxon>Gemmataceae</taxon>
        <taxon>Tuwongella</taxon>
    </lineage>
</organism>
<accession>A0A6C2YTK8</accession>
<gene>
    <name evidence="1" type="ORF">GMBLW1_47400</name>
</gene>
<dbReference type="EMBL" id="LR586016">
    <property type="protein sequence ID" value="VIP04453.1"/>
    <property type="molecule type" value="Genomic_DNA"/>
</dbReference>
<dbReference type="Proteomes" id="UP000464378">
    <property type="component" value="Chromosome"/>
</dbReference>